<evidence type="ECO:0000313" key="10">
    <source>
        <dbReference type="Proteomes" id="UP000076738"/>
    </source>
</evidence>
<feature type="binding site" evidence="5">
    <location>
        <position position="51"/>
    </location>
    <ligand>
        <name>FAD</name>
        <dbReference type="ChEBI" id="CHEBI:57692"/>
    </ligand>
</feature>
<feature type="domain" description="Pyridine nucleotide-disulphide oxidoreductase dimerisation" evidence="7">
    <location>
        <begin position="360"/>
        <end position="466"/>
    </location>
</feature>
<evidence type="ECO:0000313" key="9">
    <source>
        <dbReference type="EMBL" id="KZO92175.1"/>
    </source>
</evidence>
<dbReference type="STRING" id="1330018.A0A167I0I7"/>
<name>A0A167I0I7_CALVF</name>
<dbReference type="SUPFAM" id="SSF55424">
    <property type="entry name" value="FAD/NAD-linked reductases, dimerisation (C-terminal) domain"/>
    <property type="match status" value="1"/>
</dbReference>
<accession>A0A167I0I7</accession>
<feature type="binding site" evidence="5">
    <location>
        <position position="267"/>
    </location>
    <ligand>
        <name>NAD(+)</name>
        <dbReference type="ChEBI" id="CHEBI:57540"/>
    </ligand>
</feature>
<keyword evidence="10" id="KW-1185">Reference proteome</keyword>
<evidence type="ECO:0000256" key="4">
    <source>
        <dbReference type="ARBA" id="ARBA00023027"/>
    </source>
</evidence>
<dbReference type="InterPro" id="IPR023753">
    <property type="entry name" value="FAD/NAD-binding_dom"/>
</dbReference>
<dbReference type="OrthoDB" id="361797at2759"/>
<gene>
    <name evidence="9" type="ORF">CALVIDRAFT_541187</name>
</gene>
<evidence type="ECO:0000256" key="5">
    <source>
        <dbReference type="PIRSR" id="PIRSR000350-3"/>
    </source>
</evidence>
<keyword evidence="2" id="KW-0285">Flavoprotein</keyword>
<dbReference type="Gene3D" id="3.30.390.30">
    <property type="match status" value="1"/>
</dbReference>
<keyword evidence="5" id="KW-0547">Nucleotide-binding</keyword>
<keyword evidence="4 5" id="KW-0520">NAD</keyword>
<dbReference type="InterPro" id="IPR036188">
    <property type="entry name" value="FAD/NAD-bd_sf"/>
</dbReference>
<evidence type="ECO:0000259" key="8">
    <source>
        <dbReference type="Pfam" id="PF07992"/>
    </source>
</evidence>
<dbReference type="InterPro" id="IPR004099">
    <property type="entry name" value="Pyr_nucl-diS_OxRdtase_dimer"/>
</dbReference>
<dbReference type="Pfam" id="PF02852">
    <property type="entry name" value="Pyr_redox_dim"/>
    <property type="match status" value="1"/>
</dbReference>
<dbReference type="PRINTS" id="PR00368">
    <property type="entry name" value="FADPNR"/>
</dbReference>
<feature type="domain" description="FAD/NAD(P)-binding" evidence="8">
    <location>
        <begin position="5"/>
        <end position="324"/>
    </location>
</feature>
<dbReference type="PRINTS" id="PR00411">
    <property type="entry name" value="PNDRDTASEI"/>
</dbReference>
<comment type="cofactor">
    <cofactor evidence="5">
        <name>FAD</name>
        <dbReference type="ChEBI" id="CHEBI:57692"/>
    </cofactor>
    <text evidence="5">Binds 1 FAD per subunit.</text>
</comment>
<dbReference type="InterPro" id="IPR050151">
    <property type="entry name" value="Class-I_Pyr_Nuc-Dis_Oxidored"/>
</dbReference>
<feature type="binding site" evidence="5">
    <location>
        <position position="312"/>
    </location>
    <ligand>
        <name>FAD</name>
        <dbReference type="ChEBI" id="CHEBI:57692"/>
    </ligand>
</feature>
<dbReference type="GO" id="GO:0050660">
    <property type="term" value="F:flavin adenine dinucleotide binding"/>
    <property type="evidence" value="ECO:0007669"/>
    <property type="project" value="TreeGrafter"/>
</dbReference>
<dbReference type="SUPFAM" id="SSF51905">
    <property type="entry name" value="FAD/NAD(P)-binding domain"/>
    <property type="match status" value="1"/>
</dbReference>
<comment type="similarity">
    <text evidence="1">Belongs to the class-I pyridine nucleotide-disulfide oxidoreductase family.</text>
</comment>
<keyword evidence="3 5" id="KW-0274">FAD</keyword>
<dbReference type="Pfam" id="PF07992">
    <property type="entry name" value="Pyr_redox_2"/>
    <property type="match status" value="1"/>
</dbReference>
<evidence type="ECO:0000256" key="6">
    <source>
        <dbReference type="PIRSR" id="PIRSR000350-4"/>
    </source>
</evidence>
<feature type="binding site" evidence="5">
    <location>
        <position position="114"/>
    </location>
    <ligand>
        <name>FAD</name>
        <dbReference type="ChEBI" id="CHEBI:57692"/>
    </ligand>
</feature>
<dbReference type="InterPro" id="IPR016156">
    <property type="entry name" value="FAD/NAD-linked_Rdtase_dimer_sf"/>
</dbReference>
<organism evidence="9 10">
    <name type="scientific">Calocera viscosa (strain TUFC12733)</name>
    <dbReference type="NCBI Taxonomy" id="1330018"/>
    <lineage>
        <taxon>Eukaryota</taxon>
        <taxon>Fungi</taxon>
        <taxon>Dikarya</taxon>
        <taxon>Basidiomycota</taxon>
        <taxon>Agaricomycotina</taxon>
        <taxon>Dacrymycetes</taxon>
        <taxon>Dacrymycetales</taxon>
        <taxon>Dacrymycetaceae</taxon>
        <taxon>Calocera</taxon>
    </lineage>
</organism>
<protein>
    <submittedName>
        <fullName evidence="9">Putative pyridine nucleotide-disulfide oxidoreductase</fullName>
    </submittedName>
</protein>
<evidence type="ECO:0000256" key="1">
    <source>
        <dbReference type="ARBA" id="ARBA00007532"/>
    </source>
</evidence>
<evidence type="ECO:0000259" key="7">
    <source>
        <dbReference type="Pfam" id="PF02852"/>
    </source>
</evidence>
<dbReference type="InterPro" id="IPR001100">
    <property type="entry name" value="Pyr_nuc-diS_OxRdtase"/>
</dbReference>
<evidence type="ECO:0000256" key="3">
    <source>
        <dbReference type="ARBA" id="ARBA00022827"/>
    </source>
</evidence>
<sequence length="481" mass="50529">MSKIYDLIVLGAGPAGENVADVAHQSGLSCAVVERHLVGGECSYYACVPSKALLRAGAALRAAQRVDGAKQAVTAGVDVVGVLRRRDYMTSGGTDGGQVDWLKGAGIDLFRGIGRLQGKKRVEVQALDGSTTVLEARHAVCVSTGTTTSTPPIPGLADVGYWTNREATSTEKIPDSLLILGGGVVACEMATAYVSFGCKVTMLVRGKKVLERMEDFAGEMVLKSLLELGVDVRFGVETTRAERQGEKVVLHTTLGSLSAQELLLATGRAPATVDIGLPSIGLPSGKYLQVDDTLLVSAATNEGDAWLYSVGDANGRALLTHMGKYQGRAAGGVIAARALGVEVSTAAWGQFVATADHAAVPQVVFTDPEVAAVGLTVEEARKRGHRVRVVDYPLGSVSGAYLLSDGYTGQARMVVDEERQVLLGATLVGQDVAELIHAATVAIVGEVKLERLWHVVPSFPTVSEVWLRLLEAYGRPGVKAT</sequence>
<dbReference type="Gene3D" id="3.50.50.60">
    <property type="entry name" value="FAD/NAD(P)-binding domain"/>
    <property type="match status" value="2"/>
</dbReference>
<dbReference type="PANTHER" id="PTHR22912:SF151">
    <property type="entry name" value="DIHYDROLIPOYL DEHYDROGENASE, MITOCHONDRIAL"/>
    <property type="match status" value="1"/>
</dbReference>
<reference evidence="9 10" key="1">
    <citation type="journal article" date="2016" name="Mol. Biol. Evol.">
        <title>Comparative Genomics of Early-Diverging Mushroom-Forming Fungi Provides Insights into the Origins of Lignocellulose Decay Capabilities.</title>
        <authorList>
            <person name="Nagy L.G."/>
            <person name="Riley R."/>
            <person name="Tritt A."/>
            <person name="Adam C."/>
            <person name="Daum C."/>
            <person name="Floudas D."/>
            <person name="Sun H."/>
            <person name="Yadav J.S."/>
            <person name="Pangilinan J."/>
            <person name="Larsson K.H."/>
            <person name="Matsuura K."/>
            <person name="Barry K."/>
            <person name="Labutti K."/>
            <person name="Kuo R."/>
            <person name="Ohm R.A."/>
            <person name="Bhattacharya S.S."/>
            <person name="Shirouzu T."/>
            <person name="Yoshinaga Y."/>
            <person name="Martin F.M."/>
            <person name="Grigoriev I.V."/>
            <person name="Hibbett D.S."/>
        </authorList>
    </citation>
    <scope>NUCLEOTIDE SEQUENCE [LARGE SCALE GENOMIC DNA]</scope>
    <source>
        <strain evidence="9 10">TUFC12733</strain>
    </source>
</reference>
<dbReference type="EMBL" id="KV417313">
    <property type="protein sequence ID" value="KZO92175.1"/>
    <property type="molecule type" value="Genomic_DNA"/>
</dbReference>
<evidence type="ECO:0000256" key="2">
    <source>
        <dbReference type="ARBA" id="ARBA00022630"/>
    </source>
</evidence>
<dbReference type="PIRSF" id="PIRSF000350">
    <property type="entry name" value="Mercury_reductase_MerA"/>
    <property type="match status" value="1"/>
</dbReference>
<dbReference type="AlphaFoldDB" id="A0A167I0I7"/>
<feature type="binding site" evidence="5">
    <location>
        <begin position="181"/>
        <end position="188"/>
    </location>
    <ligand>
        <name>NAD(+)</name>
        <dbReference type="ChEBI" id="CHEBI:57540"/>
    </ligand>
</feature>
<dbReference type="GO" id="GO:0006103">
    <property type="term" value="P:2-oxoglutarate metabolic process"/>
    <property type="evidence" value="ECO:0007669"/>
    <property type="project" value="TreeGrafter"/>
</dbReference>
<dbReference type="PANTHER" id="PTHR22912">
    <property type="entry name" value="DISULFIDE OXIDOREDUCTASE"/>
    <property type="match status" value="1"/>
</dbReference>
<dbReference type="Proteomes" id="UP000076738">
    <property type="component" value="Unassembled WGS sequence"/>
</dbReference>
<feature type="disulfide bond" description="Redox-active" evidence="6">
    <location>
        <begin position="42"/>
        <end position="47"/>
    </location>
</feature>
<dbReference type="GO" id="GO:0004148">
    <property type="term" value="F:dihydrolipoyl dehydrogenase (NADH) activity"/>
    <property type="evidence" value="ECO:0007669"/>
    <property type="project" value="TreeGrafter"/>
</dbReference>
<proteinExistence type="inferred from homology"/>